<evidence type="ECO:0000256" key="1">
    <source>
        <dbReference type="SAM" id="MobiDB-lite"/>
    </source>
</evidence>
<dbReference type="Proteomes" id="UP000325113">
    <property type="component" value="Unassembled WGS sequence"/>
</dbReference>
<proteinExistence type="predicted"/>
<organism evidence="3 4">
    <name type="scientific">Cafeteria roenbergensis</name>
    <name type="common">Marine flagellate</name>
    <dbReference type="NCBI Taxonomy" id="33653"/>
    <lineage>
        <taxon>Eukaryota</taxon>
        <taxon>Sar</taxon>
        <taxon>Stramenopiles</taxon>
        <taxon>Bigyra</taxon>
        <taxon>Opalozoa</taxon>
        <taxon>Bicosoecida</taxon>
        <taxon>Cafeteriaceae</taxon>
        <taxon>Cafeteria</taxon>
    </lineage>
</organism>
<keyword evidence="2" id="KW-0812">Transmembrane</keyword>
<reference evidence="3 4" key="1">
    <citation type="submission" date="2019-07" db="EMBL/GenBank/DDBJ databases">
        <title>Genomes of Cafeteria roenbergensis.</title>
        <authorList>
            <person name="Fischer M.G."/>
            <person name="Hackl T."/>
            <person name="Roman M."/>
        </authorList>
    </citation>
    <scope>NUCLEOTIDE SEQUENCE [LARGE SCALE GENOMIC DNA]</scope>
    <source>
        <strain evidence="3 4">Cflag</strain>
    </source>
</reference>
<evidence type="ECO:0000313" key="4">
    <source>
        <dbReference type="Proteomes" id="UP000325113"/>
    </source>
</evidence>
<feature type="compositionally biased region" description="Acidic residues" evidence="1">
    <location>
        <begin position="276"/>
        <end position="288"/>
    </location>
</feature>
<feature type="compositionally biased region" description="Acidic residues" evidence="1">
    <location>
        <begin position="150"/>
        <end position="173"/>
    </location>
</feature>
<feature type="compositionally biased region" description="Basic residues" evidence="1">
    <location>
        <begin position="247"/>
        <end position="259"/>
    </location>
</feature>
<feature type="transmembrane region" description="Helical" evidence="2">
    <location>
        <begin position="297"/>
        <end position="317"/>
    </location>
</feature>
<sequence length="358" mass="37531">MGGKSRRVPAASSEASPEERAANMAAYHAALKARGAISPRTAREAASPGREWHSSSAAQRSDDLIDVKPSLAENDDVVSTSDSDDGSEDAPAPAPAPRSARRASRDAVPSPVRRRASSSRRGRGSRSAQQRKQEQEHGGAGRGGEGKGDNDDDADDVEEAAEAGRMEEDDEVEPAAAVLSEEEQEFESDTESEAGADAALADAGTDMADDEVPRVGRSSSSARRRHSARVGRGSGMSFGAAESPLRRPSHSAGQRRRSRGSGAAEHEAGDGAIGAEGEDYEEEEGEEEVGPSLWQRIAFAMLVALLALLTAFAAVGLKPDMQASPDSAPFVTAVATFLGLFVSEQEWAAALVRRLPCP</sequence>
<evidence type="ECO:0000256" key="2">
    <source>
        <dbReference type="SAM" id="Phobius"/>
    </source>
</evidence>
<keyword evidence="2" id="KW-0472">Membrane</keyword>
<comment type="caution">
    <text evidence="3">The sequence shown here is derived from an EMBL/GenBank/DDBJ whole genome shotgun (WGS) entry which is preliminary data.</text>
</comment>
<keyword evidence="2" id="KW-1133">Transmembrane helix</keyword>
<feature type="compositionally biased region" description="Basic and acidic residues" evidence="1">
    <location>
        <begin position="131"/>
        <end position="149"/>
    </location>
</feature>
<evidence type="ECO:0000313" key="3">
    <source>
        <dbReference type="EMBL" id="KAA0166528.1"/>
    </source>
</evidence>
<gene>
    <name evidence="3" type="ORF">FNF31_01306</name>
</gene>
<dbReference type="AlphaFoldDB" id="A0A5A8DMT2"/>
<feature type="compositionally biased region" description="Low complexity" evidence="1">
    <location>
        <begin position="195"/>
        <end position="206"/>
    </location>
</feature>
<name>A0A5A8DMT2_CAFRO</name>
<protein>
    <submittedName>
        <fullName evidence="3">Uncharacterized protein</fullName>
    </submittedName>
</protein>
<feature type="compositionally biased region" description="Basic residues" evidence="1">
    <location>
        <begin position="112"/>
        <end position="124"/>
    </location>
</feature>
<feature type="compositionally biased region" description="Acidic residues" evidence="1">
    <location>
        <begin position="180"/>
        <end position="194"/>
    </location>
</feature>
<feature type="region of interest" description="Disordered" evidence="1">
    <location>
        <begin position="1"/>
        <end position="288"/>
    </location>
</feature>
<dbReference type="EMBL" id="VLTM01000008">
    <property type="protein sequence ID" value="KAA0166528.1"/>
    <property type="molecule type" value="Genomic_DNA"/>
</dbReference>
<accession>A0A5A8DMT2</accession>